<accession>A0A183HEL1</accession>
<dbReference type="GO" id="GO:0000422">
    <property type="term" value="P:autophagy of mitochondrion"/>
    <property type="evidence" value="ECO:0007669"/>
    <property type="project" value="TreeGrafter"/>
</dbReference>
<evidence type="ECO:0000313" key="3">
    <source>
        <dbReference type="Proteomes" id="UP000267606"/>
    </source>
</evidence>
<keyword evidence="3" id="KW-1185">Reference proteome</keyword>
<keyword evidence="1" id="KW-0812">Transmembrane</keyword>
<dbReference type="GO" id="GO:0019901">
    <property type="term" value="F:protein kinase binding"/>
    <property type="evidence" value="ECO:0007669"/>
    <property type="project" value="TreeGrafter"/>
</dbReference>
<dbReference type="WBParaSite" id="OFLC_0000592201-mRNA-1">
    <property type="protein sequence ID" value="OFLC_0000592201-mRNA-1"/>
    <property type="gene ID" value="OFLC_0000592201"/>
</dbReference>
<dbReference type="GO" id="GO:0034517">
    <property type="term" value="P:ribophagy"/>
    <property type="evidence" value="ECO:0007669"/>
    <property type="project" value="TreeGrafter"/>
</dbReference>
<dbReference type="GO" id="GO:0000045">
    <property type="term" value="P:autophagosome assembly"/>
    <property type="evidence" value="ECO:0007669"/>
    <property type="project" value="InterPro"/>
</dbReference>
<protein>
    <submittedName>
        <fullName evidence="4">Ubiquitin-like domain-containing protein</fullName>
    </submittedName>
</protein>
<organism evidence="4">
    <name type="scientific">Onchocerca flexuosa</name>
    <dbReference type="NCBI Taxonomy" id="387005"/>
    <lineage>
        <taxon>Eukaryota</taxon>
        <taxon>Metazoa</taxon>
        <taxon>Ecdysozoa</taxon>
        <taxon>Nematoda</taxon>
        <taxon>Chromadorea</taxon>
        <taxon>Rhabditida</taxon>
        <taxon>Spirurina</taxon>
        <taxon>Spiruromorpha</taxon>
        <taxon>Filarioidea</taxon>
        <taxon>Onchocercidae</taxon>
        <taxon>Onchocerca</taxon>
    </lineage>
</organism>
<keyword evidence="1" id="KW-1133">Transmembrane helix</keyword>
<feature type="transmembrane region" description="Helical" evidence="1">
    <location>
        <begin position="44"/>
        <end position="64"/>
    </location>
</feature>
<dbReference type="EMBL" id="UZAJ01005362">
    <property type="protein sequence ID" value="VDO44812.1"/>
    <property type="molecule type" value="Genomic_DNA"/>
</dbReference>
<dbReference type="CDD" id="cd17060">
    <property type="entry name" value="Ubl_RB1CC1"/>
    <property type="match status" value="1"/>
</dbReference>
<dbReference type="Gene3D" id="3.10.20.90">
    <property type="entry name" value="Phosphatidylinositol 3-kinase Catalytic Subunit, Chain A, domain 1"/>
    <property type="match status" value="1"/>
</dbReference>
<dbReference type="GO" id="GO:0060090">
    <property type="term" value="F:molecular adaptor activity"/>
    <property type="evidence" value="ECO:0007669"/>
    <property type="project" value="TreeGrafter"/>
</dbReference>
<name>A0A183HEL1_9BILA</name>
<dbReference type="GO" id="GO:1990316">
    <property type="term" value="C:Atg1/ULK1 kinase complex"/>
    <property type="evidence" value="ECO:0007669"/>
    <property type="project" value="TreeGrafter"/>
</dbReference>
<dbReference type="Proteomes" id="UP000267606">
    <property type="component" value="Unassembled WGS sequence"/>
</dbReference>
<reference evidence="4" key="1">
    <citation type="submission" date="2016-06" db="UniProtKB">
        <authorList>
            <consortium name="WormBaseParasite"/>
        </authorList>
    </citation>
    <scope>IDENTIFICATION</scope>
</reference>
<dbReference type="AlphaFoldDB" id="A0A183HEL1"/>
<dbReference type="GO" id="GO:0034727">
    <property type="term" value="P:piecemeal microautophagy of the nucleus"/>
    <property type="evidence" value="ECO:0007669"/>
    <property type="project" value="TreeGrafter"/>
</dbReference>
<dbReference type="GO" id="GO:0034045">
    <property type="term" value="C:phagophore assembly site membrane"/>
    <property type="evidence" value="ECO:0007669"/>
    <property type="project" value="TreeGrafter"/>
</dbReference>
<reference evidence="2 3" key="2">
    <citation type="submission" date="2018-11" db="EMBL/GenBank/DDBJ databases">
        <authorList>
            <consortium name="Pathogen Informatics"/>
        </authorList>
    </citation>
    <scope>NUCLEOTIDE SEQUENCE [LARGE SCALE GENOMIC DNA]</scope>
</reference>
<gene>
    <name evidence="2" type="ORF">OFLC_LOCUS5923</name>
</gene>
<evidence type="ECO:0000313" key="2">
    <source>
        <dbReference type="EMBL" id="VDO44812.1"/>
    </source>
</evidence>
<dbReference type="GO" id="GO:0061709">
    <property type="term" value="P:reticulophagy"/>
    <property type="evidence" value="ECO:0007669"/>
    <property type="project" value="TreeGrafter"/>
</dbReference>
<dbReference type="InterPro" id="IPR040040">
    <property type="entry name" value="ATG11"/>
</dbReference>
<proteinExistence type="predicted"/>
<keyword evidence="1" id="KW-0472">Membrane</keyword>
<dbReference type="PANTHER" id="PTHR13222">
    <property type="entry name" value="RB1-INDUCIBLE COILED-COIL"/>
    <property type="match status" value="1"/>
</dbReference>
<evidence type="ECO:0000256" key="1">
    <source>
        <dbReference type="SAM" id="Phobius"/>
    </source>
</evidence>
<feature type="transmembrane region" description="Helical" evidence="1">
    <location>
        <begin position="76"/>
        <end position="94"/>
    </location>
</feature>
<evidence type="ECO:0000313" key="4">
    <source>
        <dbReference type="WBParaSite" id="OFLC_0000592201-mRNA-1"/>
    </source>
</evidence>
<dbReference type="STRING" id="387005.A0A183HEL1"/>
<dbReference type="GO" id="GO:0061723">
    <property type="term" value="P:glycophagy"/>
    <property type="evidence" value="ECO:0007669"/>
    <property type="project" value="TreeGrafter"/>
</dbReference>
<dbReference type="PANTHER" id="PTHR13222:SF1">
    <property type="entry name" value="RB1-INDUCIBLE COILED-COIL PROTEIN 1"/>
    <property type="match status" value="1"/>
</dbReference>
<sequence>MRARIGTVIIRLLFLQPVINVFEMKCCMQQIQHTPFLPSVSGGAAMRFSILWFCSFCFEIVDLLDSALWFIYFSQIMNGYAAFPLSGLMFYVFYVNEGSLQALEVSVALGSVYKLQCVIEEITRVPIAEQALLVSGGEGLQSEKQVSHYQGAGTESNPLFLFRKLYKEDIQCTE</sequence>